<organism evidence="2 3">
    <name type="scientific">Rhizophagus irregularis</name>
    <dbReference type="NCBI Taxonomy" id="588596"/>
    <lineage>
        <taxon>Eukaryota</taxon>
        <taxon>Fungi</taxon>
        <taxon>Fungi incertae sedis</taxon>
        <taxon>Mucoromycota</taxon>
        <taxon>Glomeromycotina</taxon>
        <taxon>Glomeromycetes</taxon>
        <taxon>Glomerales</taxon>
        <taxon>Glomeraceae</taxon>
        <taxon>Rhizophagus</taxon>
    </lineage>
</organism>
<protein>
    <recommendedName>
        <fullName evidence="1">BACK domain-containing protein</fullName>
    </recommendedName>
</protein>
<dbReference type="OrthoDB" id="45365at2759"/>
<evidence type="ECO:0000313" key="2">
    <source>
        <dbReference type="EMBL" id="CAB5363349.1"/>
    </source>
</evidence>
<dbReference type="Proteomes" id="UP000684084">
    <property type="component" value="Unassembled WGS sequence"/>
</dbReference>
<dbReference type="EMBL" id="CAGKOT010000018">
    <property type="protein sequence ID" value="CAB5363349.1"/>
    <property type="molecule type" value="Genomic_DNA"/>
</dbReference>
<evidence type="ECO:0000313" key="3">
    <source>
        <dbReference type="Proteomes" id="UP000684084"/>
    </source>
</evidence>
<dbReference type="InterPro" id="IPR011705">
    <property type="entry name" value="BACK"/>
</dbReference>
<comment type="caution">
    <text evidence="2">The sequence shown here is derived from an EMBL/GenBank/DDBJ whole genome shotgun (WGS) entry which is preliminary data.</text>
</comment>
<evidence type="ECO:0000259" key="1">
    <source>
        <dbReference type="Pfam" id="PF07707"/>
    </source>
</evidence>
<dbReference type="VEuPathDB" id="FungiDB:RhiirFUN_023788"/>
<dbReference type="AlphaFoldDB" id="A0A915Z6V6"/>
<name>A0A915Z6V6_9GLOM</name>
<sequence length="346" mass="40703">MILSYLYSGTISLEQEHPTTILDLLTASDELILLELFTHVKEYFFEKHNKWIRQHPLQILYHTIFRIENCLELQDLCLEIICENPELVFGTTAFTAIEESVLISILKRDDLQMDEIDLWDYLIQWGIAHTFNIKSSSNFNPSLLSQNDLLELSETLKNCVPYIRFNHINIKDLPSRLKPFEILLLNHKKISSITYNNNSLINNINNEITSFPLDSKIIKLKHVAHIARWIDHQEDKNNIRDYRRLPIYDFKILLRGSRDDFSASDGENNLRESSKLCRIKPENVNMAVFCANMRGPCFGYRDLWMPNFNNLAINCDSDCNYYNGKIIEPKNFDIEDYEVFQIIKRE</sequence>
<dbReference type="PANTHER" id="PTHR45774:SF3">
    <property type="entry name" value="BTB (POZ) DOMAIN-CONTAINING 2B-RELATED"/>
    <property type="match status" value="1"/>
</dbReference>
<dbReference type="Pfam" id="PF07707">
    <property type="entry name" value="BACK"/>
    <property type="match status" value="1"/>
</dbReference>
<proteinExistence type="predicted"/>
<reference evidence="2" key="1">
    <citation type="submission" date="2020-05" db="EMBL/GenBank/DDBJ databases">
        <authorList>
            <person name="Rincon C."/>
            <person name="Sanders R I."/>
            <person name="Robbins C."/>
            <person name="Chaturvedi A."/>
        </authorList>
    </citation>
    <scope>NUCLEOTIDE SEQUENCE</scope>
    <source>
        <strain evidence="2">CHB12</strain>
    </source>
</reference>
<accession>A0A915Z6V6</accession>
<dbReference type="PANTHER" id="PTHR45774">
    <property type="entry name" value="BTB/POZ DOMAIN-CONTAINING"/>
    <property type="match status" value="1"/>
</dbReference>
<feature type="domain" description="BACK" evidence="1">
    <location>
        <begin position="68"/>
        <end position="127"/>
    </location>
</feature>
<gene>
    <name evidence="2" type="ORF">CHRIB12_LOCUS9491</name>
</gene>